<dbReference type="PANTHER" id="PTHR45712">
    <property type="entry name" value="AGAP008170-PA"/>
    <property type="match status" value="1"/>
</dbReference>
<feature type="region of interest" description="Disordered" evidence="3">
    <location>
        <begin position="1"/>
        <end position="73"/>
    </location>
</feature>
<dbReference type="PANTHER" id="PTHR45712:SF22">
    <property type="entry name" value="INSULIN-LIKE GROWTH FACTOR-BINDING PROTEIN COMPLEX ACID LABILE SUBUNIT"/>
    <property type="match status" value="1"/>
</dbReference>
<dbReference type="InterPro" id="IPR050333">
    <property type="entry name" value="SLRP"/>
</dbReference>
<dbReference type="Pfam" id="PF13855">
    <property type="entry name" value="LRR_8"/>
    <property type="match status" value="2"/>
</dbReference>
<proteinExistence type="predicted"/>
<dbReference type="InterPro" id="IPR003591">
    <property type="entry name" value="Leu-rich_rpt_typical-subtyp"/>
</dbReference>
<gene>
    <name evidence="4" type="ORF">Pmani_010505</name>
</gene>
<accession>A0AAE1UGN2</accession>
<feature type="compositionally biased region" description="Pro residues" evidence="3">
    <location>
        <begin position="31"/>
        <end position="41"/>
    </location>
</feature>
<feature type="region of interest" description="Disordered" evidence="3">
    <location>
        <begin position="520"/>
        <end position="566"/>
    </location>
</feature>
<feature type="compositionally biased region" description="Pro residues" evidence="3">
    <location>
        <begin position="60"/>
        <end position="70"/>
    </location>
</feature>
<keyword evidence="2" id="KW-0677">Repeat</keyword>
<feature type="compositionally biased region" description="Basic and acidic residues" evidence="3">
    <location>
        <begin position="530"/>
        <end position="539"/>
    </location>
</feature>
<evidence type="ECO:0000256" key="3">
    <source>
        <dbReference type="SAM" id="MobiDB-lite"/>
    </source>
</evidence>
<dbReference type="EMBL" id="JAWZYT010000827">
    <property type="protein sequence ID" value="KAK4318485.1"/>
    <property type="molecule type" value="Genomic_DNA"/>
</dbReference>
<keyword evidence="1" id="KW-0433">Leucine-rich repeat</keyword>
<reference evidence="4" key="1">
    <citation type="submission" date="2023-11" db="EMBL/GenBank/DDBJ databases">
        <title>Genome assemblies of two species of porcelain crab, Petrolisthes cinctipes and Petrolisthes manimaculis (Anomura: Porcellanidae).</title>
        <authorList>
            <person name="Angst P."/>
        </authorList>
    </citation>
    <scope>NUCLEOTIDE SEQUENCE</scope>
    <source>
        <strain evidence="4">PB745_02</strain>
        <tissue evidence="4">Gill</tissue>
    </source>
</reference>
<sequence length="1010" mass="114070">MDEVDGTSPSLPRHPHPHPPIPHNPHLSHQNPPPPPPPPSLPRHHPHPPIPHNPHLSHQNPPPPPPPPPSHILSLLQQHLSSHLPRRHIPPARVQQEQHDQLHTTASLHAAAWPRVQEHQDQLHTTASLHAAAWPRVQEHQDQLHTTASLHAAAWPRDLATGMTTNRRDVEKGVKAGGKVTNYCDVCPAAHAIAPCMCECMNSTVAELTCGSSLGSCTQLTDILTIQDFPTNYYIRLIVEGTTLGCTLEQGLWGPIKYQEILLTDNHFNTLDNHAFSPFNDTLKLLNLEKNSLENVYFPTLSELSHLEVLSLSYNKISFIPSFSPICLNRLRKLKLAYNNIQFLQQRTFADLPSLEFLDLSHNLISELPNEAFTIPGHHSNLVLQIDLAFNAISRLEYGVLDGPTSCVLYLQHNNLETLEQQAFMSIIDSCSTSAMIIVTAATRHVHTQGHQTLQAPPAVTSTSTSSPFPHPHIMNSGKSSRVEYSGTLKERNDDWTKAYYDDDEEEEDRRTWNIRDQSLSESARRKREERKVKREEGRITMQKKVRTRHEEEEEEESSQETVMQEEVRVKEVKRNIDSHEEEVRVKEEERSEGTAVDETGVMPETTTQPGDERHVRYRSSNLCVGYNSNPVYSYRPGNNNQNNKPDHNHNLDLGYDMEVHDMRRWTAPTPITLPGMQVCREPRWEHSMGTAPPNVCDLCPVTADSKNPLDPCTCVGNSGTLAGKISITCPPTIITLDQIKDIFTHTDFISEHVFRFTLQGSNASGVLTKDMWGPLDFVQVLLNNNRITHVDNYVFNNSADTLTTLNLDNNEIQVYATNNVNDLPNLETLILSRNDLQVIYSGQFVYSSLKALHLSDNLIHTIGENSFAALDKLQTLKLDNNKLTEIGDMNFHFYNHDPDLHILEIDLSSNNIRTISPSGFLGLKMVQIDLQYNQLTTISKNIFQPIILDSVYYAQFFFCGNDIVCDCSLLWSIDDSTKACFDNFYCKNNNIPFYALEASDLGNCTYSKK</sequence>
<keyword evidence="5" id="KW-1185">Reference proteome</keyword>
<feature type="compositionally biased region" description="Basic and acidic residues" evidence="3">
    <location>
        <begin position="581"/>
        <end position="593"/>
    </location>
</feature>
<evidence type="ECO:0000256" key="2">
    <source>
        <dbReference type="ARBA" id="ARBA00022737"/>
    </source>
</evidence>
<evidence type="ECO:0000313" key="5">
    <source>
        <dbReference type="Proteomes" id="UP001292094"/>
    </source>
</evidence>
<dbReference type="InterPro" id="IPR032675">
    <property type="entry name" value="LRR_dom_sf"/>
</dbReference>
<dbReference type="PROSITE" id="PS51450">
    <property type="entry name" value="LRR"/>
    <property type="match status" value="5"/>
</dbReference>
<comment type="caution">
    <text evidence="4">The sequence shown here is derived from an EMBL/GenBank/DDBJ whole genome shotgun (WGS) entry which is preliminary data.</text>
</comment>
<dbReference type="InterPro" id="IPR001611">
    <property type="entry name" value="Leu-rich_rpt"/>
</dbReference>
<evidence type="ECO:0000313" key="4">
    <source>
        <dbReference type="EMBL" id="KAK4318485.1"/>
    </source>
</evidence>
<name>A0AAE1UGN2_9EUCA</name>
<feature type="region of interest" description="Disordered" evidence="3">
    <location>
        <begin position="581"/>
        <end position="615"/>
    </location>
</feature>
<dbReference type="SUPFAM" id="SSF52058">
    <property type="entry name" value="L domain-like"/>
    <property type="match status" value="2"/>
</dbReference>
<organism evidence="4 5">
    <name type="scientific">Petrolisthes manimaculis</name>
    <dbReference type="NCBI Taxonomy" id="1843537"/>
    <lineage>
        <taxon>Eukaryota</taxon>
        <taxon>Metazoa</taxon>
        <taxon>Ecdysozoa</taxon>
        <taxon>Arthropoda</taxon>
        <taxon>Crustacea</taxon>
        <taxon>Multicrustacea</taxon>
        <taxon>Malacostraca</taxon>
        <taxon>Eumalacostraca</taxon>
        <taxon>Eucarida</taxon>
        <taxon>Decapoda</taxon>
        <taxon>Pleocyemata</taxon>
        <taxon>Anomura</taxon>
        <taxon>Galatheoidea</taxon>
        <taxon>Porcellanidae</taxon>
        <taxon>Petrolisthes</taxon>
    </lineage>
</organism>
<dbReference type="Gene3D" id="3.80.10.10">
    <property type="entry name" value="Ribonuclease Inhibitor"/>
    <property type="match status" value="2"/>
</dbReference>
<dbReference type="Proteomes" id="UP001292094">
    <property type="component" value="Unassembled WGS sequence"/>
</dbReference>
<evidence type="ECO:0000256" key="1">
    <source>
        <dbReference type="ARBA" id="ARBA00022614"/>
    </source>
</evidence>
<protein>
    <submittedName>
        <fullName evidence="4">Uncharacterized protein</fullName>
    </submittedName>
</protein>
<feature type="region of interest" description="Disordered" evidence="3">
    <location>
        <begin position="449"/>
        <end position="483"/>
    </location>
</feature>
<dbReference type="AlphaFoldDB" id="A0AAE1UGN2"/>
<dbReference type="SMART" id="SM00369">
    <property type="entry name" value="LRR_TYP"/>
    <property type="match status" value="10"/>
</dbReference>